<keyword evidence="1" id="KW-0862">Zinc</keyword>
<feature type="region of interest" description="Disordered" evidence="6">
    <location>
        <begin position="1"/>
        <end position="58"/>
    </location>
</feature>
<dbReference type="GO" id="GO:0003677">
    <property type="term" value="F:DNA binding"/>
    <property type="evidence" value="ECO:0007669"/>
    <property type="project" value="UniProtKB-KW"/>
</dbReference>
<evidence type="ECO:0000256" key="2">
    <source>
        <dbReference type="ARBA" id="ARBA00023015"/>
    </source>
</evidence>
<dbReference type="Proteomes" id="UP000030678">
    <property type="component" value="Unassembled WGS sequence"/>
</dbReference>
<keyword evidence="5" id="KW-0539">Nucleus</keyword>
<dbReference type="EMBL" id="KB822707">
    <property type="protein sequence ID" value="ETI20812.1"/>
    <property type="molecule type" value="Genomic_DNA"/>
</dbReference>
<keyword evidence="4" id="KW-0804">Transcription</keyword>
<evidence type="ECO:0000256" key="4">
    <source>
        <dbReference type="ARBA" id="ARBA00023163"/>
    </source>
</evidence>
<evidence type="ECO:0000256" key="1">
    <source>
        <dbReference type="ARBA" id="ARBA00022833"/>
    </source>
</evidence>
<feature type="domain" description="Xylanolytic transcriptional activator regulatory" evidence="7">
    <location>
        <begin position="211"/>
        <end position="280"/>
    </location>
</feature>
<accession>V9D488</accession>
<dbReference type="SMART" id="SM00906">
    <property type="entry name" value="Fungal_trans"/>
    <property type="match status" value="1"/>
</dbReference>
<sequence length="615" mass="69125">MTENTSAPTSKRIETETETSRSLSSTAASASAPESNLRVTSERANIDPTSVSTEQSQSGSYLGRAEYLVPIDEEDAKKYANDDREVIAPEIDLKLLEALRVFELPTRSIRDSLVSDFMQRCRPWMPIVDLADLQKVGGREPSTLLLQSVFVAGSRVSMAPQAQSFGSTYYQRARTLYFCRIEKDPLTIIRATCILQWWNPRGPEHVSMDASSFWLHMGVALAHQVGLHREPNPRKADAGLRRRLWWTLVARDCLIAMSHGRPRAINEEDSDVRPLSLEDFPEPDFDAKLFIEYVKICSILGALIETAVRGTQGKARRLELEANLSRWIRELPPELRIYNEDAGELAAYNFKARQLHVPYFTALTILFRSPSHGTGPPPSAAALLSSSFSAGIFEEFLSRGEIPLLAPVFTFHLMAAAIAQLACYPYPALWTKAQPEVDVIEKCLVEMARRYPTAIGAQRVVSHLSRAFKEQERHDGPLHLAFSTDQIKFFQWFGRELCNIWDLIFPKAGDDGISAMDLRQKVYSTHEQPRENSNGANVPVDDPTAHTSIILQDPSQFLNAFSMAPTWNNEHFQNGAIFDSLSQMGDESAEQDGLHLAQHDPVGRWMIGDWSTRFM</sequence>
<dbReference type="HOGENOM" id="CLU_007427_2_0_1"/>
<dbReference type="PANTHER" id="PTHR47171">
    <property type="entry name" value="FARA-RELATED"/>
    <property type="match status" value="1"/>
</dbReference>
<keyword evidence="2" id="KW-0805">Transcription regulation</keyword>
<dbReference type="InterPro" id="IPR052073">
    <property type="entry name" value="Amide_Lactam_Regulators"/>
</dbReference>
<feature type="region of interest" description="Disordered" evidence="6">
    <location>
        <begin position="524"/>
        <end position="544"/>
    </location>
</feature>
<dbReference type="GO" id="GO:0008270">
    <property type="term" value="F:zinc ion binding"/>
    <property type="evidence" value="ECO:0007669"/>
    <property type="project" value="InterPro"/>
</dbReference>
<feature type="compositionally biased region" description="Polar residues" evidence="6">
    <location>
        <begin position="46"/>
        <end position="58"/>
    </location>
</feature>
<dbReference type="VEuPathDB" id="FungiDB:G647_07154"/>
<dbReference type="Pfam" id="PF04082">
    <property type="entry name" value="Fungal_trans"/>
    <property type="match status" value="1"/>
</dbReference>
<dbReference type="GeneID" id="19985647"/>
<evidence type="ECO:0000256" key="3">
    <source>
        <dbReference type="ARBA" id="ARBA00023125"/>
    </source>
</evidence>
<evidence type="ECO:0000259" key="7">
    <source>
        <dbReference type="SMART" id="SM00906"/>
    </source>
</evidence>
<dbReference type="CDD" id="cd12148">
    <property type="entry name" value="fungal_TF_MHR"/>
    <property type="match status" value="1"/>
</dbReference>
<keyword evidence="3" id="KW-0238">DNA-binding</keyword>
<evidence type="ECO:0000256" key="6">
    <source>
        <dbReference type="SAM" id="MobiDB-lite"/>
    </source>
</evidence>
<dbReference type="PANTHER" id="PTHR47171:SF2">
    <property type="entry name" value="TRANSCRIPTION FACTOR, PUTATIVE-RELATED"/>
    <property type="match status" value="1"/>
</dbReference>
<feature type="compositionally biased region" description="Low complexity" evidence="6">
    <location>
        <begin position="20"/>
        <end position="35"/>
    </location>
</feature>
<dbReference type="AlphaFoldDB" id="V9D488"/>
<dbReference type="InterPro" id="IPR007219">
    <property type="entry name" value="XnlR_reg_dom"/>
</dbReference>
<protein>
    <recommendedName>
        <fullName evidence="7">Xylanolytic transcriptional activator regulatory domain-containing protein</fullName>
    </recommendedName>
</protein>
<reference evidence="8 9" key="1">
    <citation type="submission" date="2013-03" db="EMBL/GenBank/DDBJ databases">
        <title>The Genome Sequence of Cladophialophora carrionii CBS 160.54.</title>
        <authorList>
            <consortium name="The Broad Institute Genomics Platform"/>
            <person name="Cuomo C."/>
            <person name="de Hoog S."/>
            <person name="Gorbushina A."/>
            <person name="Walker B."/>
            <person name="Young S.K."/>
            <person name="Zeng Q."/>
            <person name="Gargeya S."/>
            <person name="Fitzgerald M."/>
            <person name="Haas B."/>
            <person name="Abouelleil A."/>
            <person name="Allen A.W."/>
            <person name="Alvarado L."/>
            <person name="Arachchi H.M."/>
            <person name="Berlin A.M."/>
            <person name="Chapman S.B."/>
            <person name="Gainer-Dewar J."/>
            <person name="Goldberg J."/>
            <person name="Griggs A."/>
            <person name="Gujja S."/>
            <person name="Hansen M."/>
            <person name="Howarth C."/>
            <person name="Imamovic A."/>
            <person name="Ireland A."/>
            <person name="Larimer J."/>
            <person name="McCowan C."/>
            <person name="Murphy C."/>
            <person name="Pearson M."/>
            <person name="Poon T.W."/>
            <person name="Priest M."/>
            <person name="Roberts A."/>
            <person name="Saif S."/>
            <person name="Shea T."/>
            <person name="Sisk P."/>
            <person name="Sykes S."/>
            <person name="Wortman J."/>
            <person name="Nusbaum C."/>
            <person name="Birren B."/>
        </authorList>
    </citation>
    <scope>NUCLEOTIDE SEQUENCE [LARGE SCALE GENOMIC DNA]</scope>
    <source>
        <strain evidence="8 9">CBS 160.54</strain>
    </source>
</reference>
<evidence type="ECO:0000313" key="9">
    <source>
        <dbReference type="Proteomes" id="UP000030678"/>
    </source>
</evidence>
<evidence type="ECO:0000313" key="8">
    <source>
        <dbReference type="EMBL" id="ETI20812.1"/>
    </source>
</evidence>
<feature type="compositionally biased region" description="Polar residues" evidence="6">
    <location>
        <begin position="524"/>
        <end position="536"/>
    </location>
</feature>
<name>V9D488_9EURO</name>
<organism evidence="8 9">
    <name type="scientific">Cladophialophora carrionii CBS 160.54</name>
    <dbReference type="NCBI Taxonomy" id="1279043"/>
    <lineage>
        <taxon>Eukaryota</taxon>
        <taxon>Fungi</taxon>
        <taxon>Dikarya</taxon>
        <taxon>Ascomycota</taxon>
        <taxon>Pezizomycotina</taxon>
        <taxon>Eurotiomycetes</taxon>
        <taxon>Chaetothyriomycetidae</taxon>
        <taxon>Chaetothyriales</taxon>
        <taxon>Herpotrichiellaceae</taxon>
        <taxon>Cladophialophora</taxon>
    </lineage>
</organism>
<evidence type="ECO:0000256" key="5">
    <source>
        <dbReference type="ARBA" id="ARBA00023242"/>
    </source>
</evidence>
<proteinExistence type="predicted"/>
<dbReference type="GO" id="GO:0006351">
    <property type="term" value="P:DNA-templated transcription"/>
    <property type="evidence" value="ECO:0007669"/>
    <property type="project" value="InterPro"/>
</dbReference>
<dbReference type="RefSeq" id="XP_008729693.1">
    <property type="nucleotide sequence ID" value="XM_008731471.1"/>
</dbReference>
<gene>
    <name evidence="8" type="ORF">G647_07154</name>
</gene>